<evidence type="ECO:0000313" key="2">
    <source>
        <dbReference type="Proteomes" id="UP001295463"/>
    </source>
</evidence>
<name>A0ABM9D4W1_9BACT</name>
<protein>
    <submittedName>
        <fullName evidence="1">Uncharacterized protein</fullName>
    </submittedName>
</protein>
<proteinExistence type="predicted"/>
<sequence>MLLVNLVSLKKWLISGDYRGIAFIAAKDNKPLLRMLSSAIRRAKKYTVPDGGCDARSSVVDFGRC</sequence>
<accession>A0ABM9D4W1</accession>
<gene>
    <name evidence="1" type="ORF">GEAMG1_0461</name>
</gene>
<keyword evidence="2" id="KW-1185">Reference proteome</keyword>
<evidence type="ECO:0000313" key="1">
    <source>
        <dbReference type="EMBL" id="CAH2030283.1"/>
    </source>
</evidence>
<dbReference type="EMBL" id="OW150024">
    <property type="protein sequence ID" value="CAH2030283.1"/>
    <property type="molecule type" value="Genomic_DNA"/>
</dbReference>
<organism evidence="1 2">
    <name type="scientific">Trichlorobacter ammonificans</name>
    <dbReference type="NCBI Taxonomy" id="2916410"/>
    <lineage>
        <taxon>Bacteria</taxon>
        <taxon>Pseudomonadati</taxon>
        <taxon>Thermodesulfobacteriota</taxon>
        <taxon>Desulfuromonadia</taxon>
        <taxon>Geobacterales</taxon>
        <taxon>Geobacteraceae</taxon>
        <taxon>Trichlorobacter</taxon>
    </lineage>
</organism>
<reference evidence="1 2" key="1">
    <citation type="submission" date="2022-03" db="EMBL/GenBank/DDBJ databases">
        <authorList>
            <person name="Koch H."/>
        </authorList>
    </citation>
    <scope>NUCLEOTIDE SEQUENCE [LARGE SCALE GENOMIC DNA]</scope>
    <source>
        <strain evidence="1 2">G1</strain>
    </source>
</reference>
<dbReference type="Proteomes" id="UP001295463">
    <property type="component" value="Chromosome"/>
</dbReference>